<name>A0A0M9A5C0_9HYME</name>
<dbReference type="EMBL" id="KQ435752">
    <property type="protein sequence ID" value="KOX76179.1"/>
    <property type="molecule type" value="Genomic_DNA"/>
</dbReference>
<proteinExistence type="predicted"/>
<dbReference type="Proteomes" id="UP000053105">
    <property type="component" value="Unassembled WGS sequence"/>
</dbReference>
<evidence type="ECO:0000313" key="2">
    <source>
        <dbReference type="Proteomes" id="UP000053105"/>
    </source>
</evidence>
<reference evidence="1 2" key="1">
    <citation type="submission" date="2015-07" db="EMBL/GenBank/DDBJ databases">
        <title>The genome of Melipona quadrifasciata.</title>
        <authorList>
            <person name="Pan H."/>
            <person name="Kapheim K."/>
        </authorList>
    </citation>
    <scope>NUCLEOTIDE SEQUENCE [LARGE SCALE GENOMIC DNA]</scope>
    <source>
        <strain evidence="1">0111107301</strain>
        <tissue evidence="1">Whole body</tissue>
    </source>
</reference>
<evidence type="ECO:0000313" key="1">
    <source>
        <dbReference type="EMBL" id="KOX76179.1"/>
    </source>
</evidence>
<keyword evidence="2" id="KW-1185">Reference proteome</keyword>
<sequence length="145" mass="15934">MLSSSRRRHDLCCFCCRGGVDGDGNFVVVVVVVVGCCGSGDNGGGGGGGGNCCCCRSCSCWWGVLAYHHTRRLGVSQSSSASWTATKNTLYHLNTQTLVKSWSEFQENNRNILDNVPSFTLRFHVTRCLSRGQLYRATRAFARRR</sequence>
<dbReference type="AlphaFoldDB" id="A0A0M9A5C0"/>
<protein>
    <submittedName>
        <fullName evidence="1">Uncharacterized protein</fullName>
    </submittedName>
</protein>
<organism evidence="1 2">
    <name type="scientific">Melipona quadrifasciata</name>
    <dbReference type="NCBI Taxonomy" id="166423"/>
    <lineage>
        <taxon>Eukaryota</taxon>
        <taxon>Metazoa</taxon>
        <taxon>Ecdysozoa</taxon>
        <taxon>Arthropoda</taxon>
        <taxon>Hexapoda</taxon>
        <taxon>Insecta</taxon>
        <taxon>Pterygota</taxon>
        <taxon>Neoptera</taxon>
        <taxon>Endopterygota</taxon>
        <taxon>Hymenoptera</taxon>
        <taxon>Apocrita</taxon>
        <taxon>Aculeata</taxon>
        <taxon>Apoidea</taxon>
        <taxon>Anthophila</taxon>
        <taxon>Apidae</taxon>
        <taxon>Melipona</taxon>
    </lineage>
</organism>
<accession>A0A0M9A5C0</accession>
<gene>
    <name evidence="1" type="ORF">WN51_11919</name>
</gene>